<dbReference type="RefSeq" id="WP_101395572.1">
    <property type="nucleotide sequence ID" value="NZ_PJNE01000001.1"/>
</dbReference>
<dbReference type="Proteomes" id="UP000233781">
    <property type="component" value="Unassembled WGS sequence"/>
</dbReference>
<organism evidence="2 3">
    <name type="scientific">Phycicoccus duodecadis</name>
    <dbReference type="NCBI Taxonomy" id="173053"/>
    <lineage>
        <taxon>Bacteria</taxon>
        <taxon>Bacillati</taxon>
        <taxon>Actinomycetota</taxon>
        <taxon>Actinomycetes</taxon>
        <taxon>Micrococcales</taxon>
        <taxon>Intrasporangiaceae</taxon>
        <taxon>Phycicoccus</taxon>
    </lineage>
</organism>
<gene>
    <name evidence="2" type="ORF">ATL31_1933</name>
</gene>
<protein>
    <submittedName>
        <fullName evidence="2">Uncharacterized protein</fullName>
    </submittedName>
</protein>
<evidence type="ECO:0000313" key="3">
    <source>
        <dbReference type="Proteomes" id="UP000233781"/>
    </source>
</evidence>
<comment type="caution">
    <text evidence="2">The sequence shown here is derived from an EMBL/GenBank/DDBJ whole genome shotgun (WGS) entry which is preliminary data.</text>
</comment>
<dbReference type="EMBL" id="PJNE01000001">
    <property type="protein sequence ID" value="PKW27098.1"/>
    <property type="molecule type" value="Genomic_DNA"/>
</dbReference>
<reference evidence="2 3" key="1">
    <citation type="submission" date="2017-12" db="EMBL/GenBank/DDBJ databases">
        <title>Sequencing the genomes of 1000 Actinobacteria strains.</title>
        <authorList>
            <person name="Klenk H.-P."/>
        </authorList>
    </citation>
    <scope>NUCLEOTIDE SEQUENCE [LARGE SCALE GENOMIC DNA]</scope>
    <source>
        <strain evidence="2 3">DSM 12806</strain>
    </source>
</reference>
<name>A0A2N3YJY1_9MICO</name>
<keyword evidence="3" id="KW-1185">Reference proteome</keyword>
<proteinExistence type="predicted"/>
<accession>A0A2N3YJY1</accession>
<dbReference type="AlphaFoldDB" id="A0A2N3YJY1"/>
<evidence type="ECO:0000256" key="1">
    <source>
        <dbReference type="SAM" id="MobiDB-lite"/>
    </source>
</evidence>
<sequence>MSADEGEVSEGQVSEVQQMPESEADTPISDDQAVAGQPDGESGEVQEGPAGPNARVPDVEDPGPSARED</sequence>
<dbReference type="OrthoDB" id="3789025at2"/>
<feature type="region of interest" description="Disordered" evidence="1">
    <location>
        <begin position="1"/>
        <end position="69"/>
    </location>
</feature>
<feature type="compositionally biased region" description="Low complexity" evidence="1">
    <location>
        <begin position="9"/>
        <end position="18"/>
    </location>
</feature>
<evidence type="ECO:0000313" key="2">
    <source>
        <dbReference type="EMBL" id="PKW27098.1"/>
    </source>
</evidence>